<dbReference type="SUPFAM" id="SSF52172">
    <property type="entry name" value="CheY-like"/>
    <property type="match status" value="1"/>
</dbReference>
<dbReference type="InterPro" id="IPR004358">
    <property type="entry name" value="Sig_transdc_His_kin-like_C"/>
</dbReference>
<comment type="catalytic activity">
    <reaction evidence="1">
        <text>ATP + protein L-histidine = ADP + protein N-phospho-L-histidine.</text>
        <dbReference type="EC" id="2.7.13.3"/>
    </reaction>
</comment>
<dbReference type="Pfam" id="PF02518">
    <property type="entry name" value="HATPase_c"/>
    <property type="match status" value="1"/>
</dbReference>
<dbReference type="InterPro" id="IPR005467">
    <property type="entry name" value="His_kinase_dom"/>
</dbReference>
<evidence type="ECO:0000256" key="5">
    <source>
        <dbReference type="ARBA" id="ARBA00023125"/>
    </source>
</evidence>
<keyword evidence="6" id="KW-0804">Transcription</keyword>
<dbReference type="InterPro" id="IPR015943">
    <property type="entry name" value="WD40/YVTN_repeat-like_dom_sf"/>
</dbReference>
<dbReference type="InterPro" id="IPR011006">
    <property type="entry name" value="CheY-like_superfamily"/>
</dbReference>
<dbReference type="PROSITE" id="PS01124">
    <property type="entry name" value="HTH_ARAC_FAMILY_2"/>
    <property type="match status" value="1"/>
</dbReference>
<dbReference type="InterPro" id="IPR011110">
    <property type="entry name" value="Reg_prop"/>
</dbReference>
<dbReference type="PANTHER" id="PTHR43547">
    <property type="entry name" value="TWO-COMPONENT HISTIDINE KINASE"/>
    <property type="match status" value="1"/>
</dbReference>
<dbReference type="Proteomes" id="UP000237310">
    <property type="component" value="Unassembled WGS sequence"/>
</dbReference>
<dbReference type="Gene3D" id="1.10.287.130">
    <property type="match status" value="1"/>
</dbReference>
<gene>
    <name evidence="11" type="ORF">C3L50_09370</name>
</gene>
<dbReference type="Gene3D" id="2.130.10.10">
    <property type="entry name" value="YVTN repeat-like/Quinoprotein amine dehydrogenase"/>
    <property type="match status" value="2"/>
</dbReference>
<evidence type="ECO:0000256" key="1">
    <source>
        <dbReference type="ARBA" id="ARBA00000085"/>
    </source>
</evidence>
<sequence length="1356" mass="155352">MKKIVLYFVFVFSLAGFSQEYPVKFLDISDGLSNNSITAIHQDSDGFMWFGTYDGLNRYDGYNFKVYRNRINDKNSLSFNTIYCIEGDSRKNIWVGGANGACVFDKKKSIFHPIEYLSSTKTQTVKDVIHQIRSVSKDLVLVASQNFGLLVYKNGSFQGKSIALEQSNNPIEKYNYNAAVLENDSKNSSCWVFVRNIGVCKYRYHSNKMEVVYPLSMEVKCMKLSVDNTLWLGTDEGIFSFNTKTYSLSANYLINNCTVTDIVIDKKKELWLTTDGYGIYKIIDKNKKAFPFQFANGQQYIKSNSIWSLYEDIAGNKWIGTLRGGISMIGNSPKYFKNFKYNVKVNEPAENFILSFCEDEKKNLWIGTDGAGLKYWDRKSNSYTIYGNSNNSTYKISSNFITSIIRDTDNQIWVSTWAGGINRINPVTHSVTRFSCYNSFTKQIEKNVWFVYKDSDDDIWASATNEGSLYLFDRAKNTFVLFNKSIDNLQCLIETSDGKFWGCNYTSLLAIDKKTKKYRKFPIGNSIRSLHEDKDKNLWVGTQEGGLLLFDRKTNKFNRLTTDDGLPSNTILRILEDKAGNLWMSTYNGICRFDKKNRTFRNFSVTDGLQSNQFSFNAGLKLSSGEFLFGGINGFNSFFPEDIKEFNQKYNLLLSDFYVNNQSIEESKNELITNWDSGKIKEVNLPYDQTTLSIEFVALDYNNADKINYAYYLEGWDNRWNYVGQARKANYARLTEGTYVFKVKTTNFRGGWNKEENLVTIIVSPPWYRSWWAYTFYLLAGAGLIYGYVRYNKNKEKLKYKVKIAELEGAKEKEIAEKQSSMFTYISHEFRTPLSLIINPLKKAIKTGNLENSSSVTDLVIAHRNARRLLSLVDQLLLFRKAENDADELKMSVINVNNLCYEVFQCFVNQAKDKKIDYTFQIPENNIEIIGDYEKIEISLFNLLSNAFKYTPDGREISLVLSETETNVSIEIIDSGNGIAKNDLEVIFDKFRQVNSKTPVGGSSGFGIGLFIVRYFIEKHKGTVSCTSEIGKGSVFKLTFLKGEDHFENLQISTVTPKMSPLVEELMADDTEAGIEVSVNAISENELHKAILTDKRILLIIEDNTDIRNYLIRLFSEVYIIYSAENGEEGLKLTKKHMPDLVISDIAMDVMDGFELCRKIKENSSLSHIPVILLTASKNPETHLQGISDGADDYITKPFDDDLLMARVESLLKNRSNLRAYFLDSITLKENTQKVPAEYQEMLKKCIAIIEANIHERDFTIKNFATEMGMSHRTLYTKIKIISGQTLNAFIRSIRIRRAAMLMLTENMNIAQASAEVGFEDPKYFRQQFVKLFGITPSEYIKKYKKSFDSDLNIIN</sequence>
<dbReference type="PANTHER" id="PTHR43547:SF2">
    <property type="entry name" value="HYBRID SIGNAL TRANSDUCTION HISTIDINE KINASE C"/>
    <property type="match status" value="1"/>
</dbReference>
<proteinExistence type="predicted"/>
<evidence type="ECO:0000259" key="9">
    <source>
        <dbReference type="PROSITE" id="PS50109"/>
    </source>
</evidence>
<evidence type="ECO:0000259" key="10">
    <source>
        <dbReference type="PROSITE" id="PS50110"/>
    </source>
</evidence>
<dbReference type="Pfam" id="PF07495">
    <property type="entry name" value="Y_Y_Y"/>
    <property type="match status" value="1"/>
</dbReference>
<feature type="modified residue" description="4-aspartylphosphate" evidence="7">
    <location>
        <position position="1145"/>
    </location>
</feature>
<dbReference type="SMART" id="SM00387">
    <property type="entry name" value="HATPase_c"/>
    <property type="match status" value="1"/>
</dbReference>
<dbReference type="InterPro" id="IPR018060">
    <property type="entry name" value="HTH_AraC"/>
</dbReference>
<keyword evidence="5" id="KW-0238">DNA-binding</keyword>
<dbReference type="InterPro" id="IPR003594">
    <property type="entry name" value="HATPase_dom"/>
</dbReference>
<reference evidence="11 12" key="1">
    <citation type="submission" date="2018-01" db="EMBL/GenBank/DDBJ databases">
        <authorList>
            <person name="Gaut B.S."/>
            <person name="Morton B.R."/>
            <person name="Clegg M.T."/>
            <person name="Duvall M.R."/>
        </authorList>
    </citation>
    <scope>NUCLEOTIDE SEQUENCE [LARGE SCALE GENOMIC DNA]</scope>
    <source>
        <strain evidence="11 12">HR-AY</strain>
    </source>
</reference>
<dbReference type="Pfam" id="PF12833">
    <property type="entry name" value="HTH_18"/>
    <property type="match status" value="1"/>
</dbReference>
<dbReference type="SUPFAM" id="SSF46689">
    <property type="entry name" value="Homeodomain-like"/>
    <property type="match status" value="1"/>
</dbReference>
<dbReference type="RefSeq" id="WP_103805906.1">
    <property type="nucleotide sequence ID" value="NZ_PQVG01000004.1"/>
</dbReference>
<dbReference type="EMBL" id="PQVG01000004">
    <property type="protein sequence ID" value="POY40018.1"/>
    <property type="molecule type" value="Genomic_DNA"/>
</dbReference>
<dbReference type="Pfam" id="PF00072">
    <property type="entry name" value="Response_reg"/>
    <property type="match status" value="1"/>
</dbReference>
<dbReference type="GO" id="GO:0043565">
    <property type="term" value="F:sequence-specific DNA binding"/>
    <property type="evidence" value="ECO:0007669"/>
    <property type="project" value="InterPro"/>
</dbReference>
<dbReference type="EC" id="2.7.13.3" evidence="2"/>
<dbReference type="SMART" id="SM00388">
    <property type="entry name" value="HisKA"/>
    <property type="match status" value="1"/>
</dbReference>
<dbReference type="SUPFAM" id="SSF63829">
    <property type="entry name" value="Calcium-dependent phosphotriesterase"/>
    <property type="match status" value="3"/>
</dbReference>
<dbReference type="Gene3D" id="1.10.10.60">
    <property type="entry name" value="Homeodomain-like"/>
    <property type="match status" value="1"/>
</dbReference>
<feature type="domain" description="Histidine kinase" evidence="9">
    <location>
        <begin position="825"/>
        <end position="1044"/>
    </location>
</feature>
<dbReference type="PROSITE" id="PS00041">
    <property type="entry name" value="HTH_ARAC_FAMILY_1"/>
    <property type="match status" value="1"/>
</dbReference>
<dbReference type="Pfam" id="PF00512">
    <property type="entry name" value="HisKA"/>
    <property type="match status" value="1"/>
</dbReference>
<dbReference type="PROSITE" id="PS50110">
    <property type="entry name" value="RESPONSE_REGULATORY"/>
    <property type="match status" value="1"/>
</dbReference>
<accession>A0A2S5ABT0</accession>
<dbReference type="GO" id="GO:0000155">
    <property type="term" value="F:phosphorelay sensor kinase activity"/>
    <property type="evidence" value="ECO:0007669"/>
    <property type="project" value="InterPro"/>
</dbReference>
<protein>
    <recommendedName>
        <fullName evidence="2">histidine kinase</fullName>
        <ecNumber evidence="2">2.7.13.3</ecNumber>
    </recommendedName>
</protein>
<dbReference type="Gene3D" id="2.60.40.10">
    <property type="entry name" value="Immunoglobulins"/>
    <property type="match status" value="1"/>
</dbReference>
<evidence type="ECO:0000256" key="3">
    <source>
        <dbReference type="ARBA" id="ARBA00022553"/>
    </source>
</evidence>
<dbReference type="Gene3D" id="3.30.565.10">
    <property type="entry name" value="Histidine kinase-like ATPase, C-terminal domain"/>
    <property type="match status" value="1"/>
</dbReference>
<dbReference type="Pfam" id="PF07494">
    <property type="entry name" value="Reg_prop"/>
    <property type="match status" value="6"/>
</dbReference>
<keyword evidence="11" id="KW-0808">Transferase</keyword>
<dbReference type="OrthoDB" id="9809670at2"/>
<keyword evidence="11" id="KW-0418">Kinase</keyword>
<dbReference type="SUPFAM" id="SSF55874">
    <property type="entry name" value="ATPase domain of HSP90 chaperone/DNA topoisomerase II/histidine kinase"/>
    <property type="match status" value="1"/>
</dbReference>
<evidence type="ECO:0000313" key="12">
    <source>
        <dbReference type="Proteomes" id="UP000237310"/>
    </source>
</evidence>
<dbReference type="Gene3D" id="3.40.50.2300">
    <property type="match status" value="1"/>
</dbReference>
<dbReference type="PRINTS" id="PR00344">
    <property type="entry name" value="BCTRLSENSOR"/>
</dbReference>
<dbReference type="GO" id="GO:0003700">
    <property type="term" value="F:DNA-binding transcription factor activity"/>
    <property type="evidence" value="ECO:0007669"/>
    <property type="project" value="InterPro"/>
</dbReference>
<dbReference type="InterPro" id="IPR003661">
    <property type="entry name" value="HisK_dim/P_dom"/>
</dbReference>
<organism evidence="11 12">
    <name type="scientific">Flavobacterium alvei</name>
    <dbReference type="NCBI Taxonomy" id="2080416"/>
    <lineage>
        <taxon>Bacteria</taxon>
        <taxon>Pseudomonadati</taxon>
        <taxon>Bacteroidota</taxon>
        <taxon>Flavobacteriia</taxon>
        <taxon>Flavobacteriales</taxon>
        <taxon>Flavobacteriaceae</taxon>
        <taxon>Flavobacterium</taxon>
    </lineage>
</organism>
<dbReference type="InterPro" id="IPR018062">
    <property type="entry name" value="HTH_AraC-typ_CS"/>
</dbReference>
<keyword evidence="3 7" id="KW-0597">Phosphoprotein</keyword>
<dbReference type="InterPro" id="IPR013783">
    <property type="entry name" value="Ig-like_fold"/>
</dbReference>
<evidence type="ECO:0000313" key="11">
    <source>
        <dbReference type="EMBL" id="POY40018.1"/>
    </source>
</evidence>
<dbReference type="SMART" id="SM00448">
    <property type="entry name" value="REC"/>
    <property type="match status" value="1"/>
</dbReference>
<dbReference type="SUPFAM" id="SSF47384">
    <property type="entry name" value="Homodimeric domain of signal transducing histidine kinase"/>
    <property type="match status" value="1"/>
</dbReference>
<dbReference type="InterPro" id="IPR036097">
    <property type="entry name" value="HisK_dim/P_sf"/>
</dbReference>
<comment type="caution">
    <text evidence="11">The sequence shown here is derived from an EMBL/GenBank/DDBJ whole genome shotgun (WGS) entry which is preliminary data.</text>
</comment>
<dbReference type="CDD" id="cd00082">
    <property type="entry name" value="HisKA"/>
    <property type="match status" value="1"/>
</dbReference>
<dbReference type="SMART" id="SM00342">
    <property type="entry name" value="HTH_ARAC"/>
    <property type="match status" value="1"/>
</dbReference>
<evidence type="ECO:0000256" key="2">
    <source>
        <dbReference type="ARBA" id="ARBA00012438"/>
    </source>
</evidence>
<dbReference type="PROSITE" id="PS50109">
    <property type="entry name" value="HIS_KIN"/>
    <property type="match status" value="1"/>
</dbReference>
<feature type="domain" description="HTH araC/xylS-type" evidence="8">
    <location>
        <begin position="1244"/>
        <end position="1343"/>
    </location>
</feature>
<dbReference type="InterPro" id="IPR036890">
    <property type="entry name" value="HATPase_C_sf"/>
</dbReference>
<dbReference type="InterPro" id="IPR001789">
    <property type="entry name" value="Sig_transdc_resp-reg_receiver"/>
</dbReference>
<keyword evidence="12" id="KW-1185">Reference proteome</keyword>
<evidence type="ECO:0000256" key="7">
    <source>
        <dbReference type="PROSITE-ProRule" id="PRU00169"/>
    </source>
</evidence>
<keyword evidence="4" id="KW-0805">Transcription regulation</keyword>
<evidence type="ECO:0000259" key="8">
    <source>
        <dbReference type="PROSITE" id="PS01124"/>
    </source>
</evidence>
<dbReference type="InterPro" id="IPR011123">
    <property type="entry name" value="Y_Y_Y"/>
</dbReference>
<name>A0A2S5ABT0_9FLAO</name>
<evidence type="ECO:0000256" key="4">
    <source>
        <dbReference type="ARBA" id="ARBA00023015"/>
    </source>
</evidence>
<feature type="domain" description="Response regulatory" evidence="10">
    <location>
        <begin position="1097"/>
        <end position="1212"/>
    </location>
</feature>
<evidence type="ECO:0000256" key="6">
    <source>
        <dbReference type="ARBA" id="ARBA00023163"/>
    </source>
</evidence>
<dbReference type="InterPro" id="IPR009057">
    <property type="entry name" value="Homeodomain-like_sf"/>
</dbReference>